<proteinExistence type="predicted"/>
<comment type="caution">
    <text evidence="1">The sequence shown here is derived from an EMBL/GenBank/DDBJ whole genome shotgun (WGS) entry which is preliminary data.</text>
</comment>
<evidence type="ECO:0000313" key="1">
    <source>
        <dbReference type="EMBL" id="GAI77698.1"/>
    </source>
</evidence>
<name>X1RAW7_9ZZZZ</name>
<organism evidence="1">
    <name type="scientific">marine sediment metagenome</name>
    <dbReference type="NCBI Taxonomy" id="412755"/>
    <lineage>
        <taxon>unclassified sequences</taxon>
        <taxon>metagenomes</taxon>
        <taxon>ecological metagenomes</taxon>
    </lineage>
</organism>
<feature type="non-terminal residue" evidence="1">
    <location>
        <position position="42"/>
    </location>
</feature>
<dbReference type="AlphaFoldDB" id="X1RAW7"/>
<protein>
    <submittedName>
        <fullName evidence="1">Uncharacterized protein</fullName>
    </submittedName>
</protein>
<gene>
    <name evidence="1" type="ORF">S12H4_20734</name>
</gene>
<accession>X1RAW7</accession>
<reference evidence="1" key="1">
    <citation type="journal article" date="2014" name="Front. Microbiol.">
        <title>High frequency of phylogenetically diverse reductive dehalogenase-homologous genes in deep subseafloor sedimentary metagenomes.</title>
        <authorList>
            <person name="Kawai M."/>
            <person name="Futagami T."/>
            <person name="Toyoda A."/>
            <person name="Takaki Y."/>
            <person name="Nishi S."/>
            <person name="Hori S."/>
            <person name="Arai W."/>
            <person name="Tsubouchi T."/>
            <person name="Morono Y."/>
            <person name="Uchiyama I."/>
            <person name="Ito T."/>
            <person name="Fujiyama A."/>
            <person name="Inagaki F."/>
            <person name="Takami H."/>
        </authorList>
    </citation>
    <scope>NUCLEOTIDE SEQUENCE</scope>
    <source>
        <strain evidence="1">Expedition CK06-06</strain>
    </source>
</reference>
<sequence>MKDINEIRKKVVKMSKLSNPKMKDLCEVFLELIEYIEERDVM</sequence>
<dbReference type="EMBL" id="BARW01010553">
    <property type="protein sequence ID" value="GAI77698.1"/>
    <property type="molecule type" value="Genomic_DNA"/>
</dbReference>